<evidence type="ECO:0008006" key="4">
    <source>
        <dbReference type="Google" id="ProtNLM"/>
    </source>
</evidence>
<keyword evidence="1" id="KW-0812">Transmembrane</keyword>
<keyword evidence="3" id="KW-1185">Reference proteome</keyword>
<dbReference type="KEGG" id="gim:F1728_09910"/>
<dbReference type="Proteomes" id="UP000427281">
    <property type="component" value="Chromosome"/>
</dbReference>
<sequence length="152" mass="17605">MIYFTRVTFPVLVVLGFIFGSYMFLCWLHEAVVSAAPVVTGTVIDRKEVQSMGKGWGDFTILITDPYAIVHAETQPYLLNEIPDQVRFRYNGDPAREVFLFEYEENPLYIALFCYACALFLSYLIYYEKKHGISVLSLSRPLNFDFENQSNR</sequence>
<feature type="transmembrane region" description="Helical" evidence="1">
    <location>
        <begin position="108"/>
        <end position="127"/>
    </location>
</feature>
<accession>A0A6I6ADC8</accession>
<name>A0A6I6ADC8_9PLAN</name>
<feature type="transmembrane region" description="Helical" evidence="1">
    <location>
        <begin position="7"/>
        <end position="25"/>
    </location>
</feature>
<dbReference type="AlphaFoldDB" id="A0A6I6ADC8"/>
<dbReference type="RefSeq" id="WP_155363973.1">
    <property type="nucleotide sequence ID" value="NZ_CP043930.1"/>
</dbReference>
<evidence type="ECO:0000256" key="1">
    <source>
        <dbReference type="SAM" id="Phobius"/>
    </source>
</evidence>
<dbReference type="EMBL" id="CP043930">
    <property type="protein sequence ID" value="QGQ22969.1"/>
    <property type="molecule type" value="Genomic_DNA"/>
</dbReference>
<reference evidence="2 3" key="1">
    <citation type="submission" date="2019-09" db="EMBL/GenBank/DDBJ databases">
        <title>Gimesia benthica sp. nov., a novel bacterium isolated from deep-sea water of the Northwest Indian Ocean.</title>
        <authorList>
            <person name="Dai X."/>
        </authorList>
    </citation>
    <scope>NUCLEOTIDE SEQUENCE [LARGE SCALE GENOMIC DNA]</scope>
    <source>
        <strain evidence="2 3">E7</strain>
    </source>
</reference>
<proteinExistence type="predicted"/>
<evidence type="ECO:0000313" key="3">
    <source>
        <dbReference type="Proteomes" id="UP000427281"/>
    </source>
</evidence>
<evidence type="ECO:0000313" key="2">
    <source>
        <dbReference type="EMBL" id="QGQ22969.1"/>
    </source>
</evidence>
<organism evidence="2 3">
    <name type="scientific">Gimesia benthica</name>
    <dbReference type="NCBI Taxonomy" id="2608982"/>
    <lineage>
        <taxon>Bacteria</taxon>
        <taxon>Pseudomonadati</taxon>
        <taxon>Planctomycetota</taxon>
        <taxon>Planctomycetia</taxon>
        <taxon>Planctomycetales</taxon>
        <taxon>Planctomycetaceae</taxon>
        <taxon>Gimesia</taxon>
    </lineage>
</organism>
<keyword evidence="1" id="KW-0472">Membrane</keyword>
<keyword evidence="1" id="KW-1133">Transmembrane helix</keyword>
<protein>
    <recommendedName>
        <fullName evidence="4">DUF3592 domain-containing protein</fullName>
    </recommendedName>
</protein>
<gene>
    <name evidence="2" type="ORF">F1728_09910</name>
</gene>